<reference evidence="1" key="1">
    <citation type="journal article" date="2020" name="Stud. Mycol.">
        <title>101 Dothideomycetes genomes: a test case for predicting lifestyles and emergence of pathogens.</title>
        <authorList>
            <person name="Haridas S."/>
            <person name="Albert R."/>
            <person name="Binder M."/>
            <person name="Bloem J."/>
            <person name="Labutti K."/>
            <person name="Salamov A."/>
            <person name="Andreopoulos B."/>
            <person name="Baker S."/>
            <person name="Barry K."/>
            <person name="Bills G."/>
            <person name="Bluhm B."/>
            <person name="Cannon C."/>
            <person name="Castanera R."/>
            <person name="Culley D."/>
            <person name="Daum C."/>
            <person name="Ezra D."/>
            <person name="Gonzalez J."/>
            <person name="Henrissat B."/>
            <person name="Kuo A."/>
            <person name="Liang C."/>
            <person name="Lipzen A."/>
            <person name="Lutzoni F."/>
            <person name="Magnuson J."/>
            <person name="Mondo S."/>
            <person name="Nolan M."/>
            <person name="Ohm R."/>
            <person name="Pangilinan J."/>
            <person name="Park H.-J."/>
            <person name="Ramirez L."/>
            <person name="Alfaro M."/>
            <person name="Sun H."/>
            <person name="Tritt A."/>
            <person name="Yoshinaga Y."/>
            <person name="Zwiers L.-H."/>
            <person name="Turgeon B."/>
            <person name="Goodwin S."/>
            <person name="Spatafora J."/>
            <person name="Crous P."/>
            <person name="Grigoriev I."/>
        </authorList>
    </citation>
    <scope>NUCLEOTIDE SEQUENCE</scope>
    <source>
        <strain evidence="1">ATCC 200398</strain>
    </source>
</reference>
<proteinExistence type="predicted"/>
<organism evidence="1 2">
    <name type="scientific">Lindgomyces ingoldianus</name>
    <dbReference type="NCBI Taxonomy" id="673940"/>
    <lineage>
        <taxon>Eukaryota</taxon>
        <taxon>Fungi</taxon>
        <taxon>Dikarya</taxon>
        <taxon>Ascomycota</taxon>
        <taxon>Pezizomycotina</taxon>
        <taxon>Dothideomycetes</taxon>
        <taxon>Pleosporomycetidae</taxon>
        <taxon>Pleosporales</taxon>
        <taxon>Lindgomycetaceae</taxon>
        <taxon>Lindgomyces</taxon>
    </lineage>
</organism>
<name>A0ACB6RGT9_9PLEO</name>
<comment type="caution">
    <text evidence="1">The sequence shown here is derived from an EMBL/GenBank/DDBJ whole genome shotgun (WGS) entry which is preliminary data.</text>
</comment>
<evidence type="ECO:0000313" key="2">
    <source>
        <dbReference type="Proteomes" id="UP000799755"/>
    </source>
</evidence>
<protein>
    <submittedName>
        <fullName evidence="1">Uncharacterized protein</fullName>
    </submittedName>
</protein>
<gene>
    <name evidence="1" type="ORF">BDR25DRAFT_348541</name>
</gene>
<sequence>MASFIRNGGQQHCTMITYHQTLHINSVLLKSHDILNYASHSFGCQGSAKTPSMDILQSIPTGDTIFLRHWSFLVNASHVVYTADPICISNVPNVISSGSSNWPSVEAPNENHFKLFSRWQESFSKDGHQRSQNSFRPWNMLRLSLARVKDQEVRGAEGNAVGKSQPTEFFTRVTNSPTPLGTLIQELRTGIPPVVVSFQLSLRSNQSVIRKSYQVQPLHHLSLKRKAPARGAPTVFARHITQLDRATPNNVLSYNTQALLGDENVKCGALVLQPGNIGILSA</sequence>
<dbReference type="Proteomes" id="UP000799755">
    <property type="component" value="Unassembled WGS sequence"/>
</dbReference>
<accession>A0ACB6RGT9</accession>
<keyword evidence="2" id="KW-1185">Reference proteome</keyword>
<evidence type="ECO:0000313" key="1">
    <source>
        <dbReference type="EMBL" id="KAF2478275.1"/>
    </source>
</evidence>
<dbReference type="EMBL" id="MU003492">
    <property type="protein sequence ID" value="KAF2478275.1"/>
    <property type="molecule type" value="Genomic_DNA"/>
</dbReference>